<evidence type="ECO:0000313" key="2">
    <source>
        <dbReference type="EMBL" id="KAJ1216744.1"/>
    </source>
</evidence>
<name>A0AAV7WXY8_PLEWA</name>
<evidence type="ECO:0000313" key="3">
    <source>
        <dbReference type="Proteomes" id="UP001066276"/>
    </source>
</evidence>
<reference evidence="2" key="1">
    <citation type="journal article" date="2022" name="bioRxiv">
        <title>Sequencing and chromosome-scale assembly of the giantPleurodeles waltlgenome.</title>
        <authorList>
            <person name="Brown T."/>
            <person name="Elewa A."/>
            <person name="Iarovenko S."/>
            <person name="Subramanian E."/>
            <person name="Araus A.J."/>
            <person name="Petzold A."/>
            <person name="Susuki M."/>
            <person name="Suzuki K.-i.T."/>
            <person name="Hayashi T."/>
            <person name="Toyoda A."/>
            <person name="Oliveira C."/>
            <person name="Osipova E."/>
            <person name="Leigh N.D."/>
            <person name="Simon A."/>
            <person name="Yun M.H."/>
        </authorList>
    </citation>
    <scope>NUCLEOTIDE SEQUENCE</scope>
    <source>
        <strain evidence="2">20211129_DDA</strain>
        <tissue evidence="2">Liver</tissue>
    </source>
</reference>
<evidence type="ECO:0000256" key="1">
    <source>
        <dbReference type="SAM" id="MobiDB-lite"/>
    </source>
</evidence>
<proteinExistence type="predicted"/>
<accession>A0AAV7WXY8</accession>
<dbReference type="AlphaFoldDB" id="A0AAV7WXY8"/>
<dbReference type="Proteomes" id="UP001066276">
    <property type="component" value="Chromosome 1_1"/>
</dbReference>
<feature type="compositionally biased region" description="Basic and acidic residues" evidence="1">
    <location>
        <begin position="1"/>
        <end position="10"/>
    </location>
</feature>
<gene>
    <name evidence="2" type="ORF">NDU88_004343</name>
</gene>
<feature type="compositionally biased region" description="Basic and acidic residues" evidence="1">
    <location>
        <begin position="31"/>
        <end position="84"/>
    </location>
</feature>
<feature type="region of interest" description="Disordered" evidence="1">
    <location>
        <begin position="1"/>
        <end position="99"/>
    </location>
</feature>
<organism evidence="2 3">
    <name type="scientific">Pleurodeles waltl</name>
    <name type="common">Iberian ribbed newt</name>
    <dbReference type="NCBI Taxonomy" id="8319"/>
    <lineage>
        <taxon>Eukaryota</taxon>
        <taxon>Metazoa</taxon>
        <taxon>Chordata</taxon>
        <taxon>Craniata</taxon>
        <taxon>Vertebrata</taxon>
        <taxon>Euteleostomi</taxon>
        <taxon>Amphibia</taxon>
        <taxon>Batrachia</taxon>
        <taxon>Caudata</taxon>
        <taxon>Salamandroidea</taxon>
        <taxon>Salamandridae</taxon>
        <taxon>Pleurodelinae</taxon>
        <taxon>Pleurodeles</taxon>
    </lineage>
</organism>
<dbReference type="EMBL" id="JANPWB010000001">
    <property type="protein sequence ID" value="KAJ1216744.1"/>
    <property type="molecule type" value="Genomic_DNA"/>
</dbReference>
<comment type="caution">
    <text evidence="2">The sequence shown here is derived from an EMBL/GenBank/DDBJ whole genome shotgun (WGS) entry which is preliminary data.</text>
</comment>
<keyword evidence="3" id="KW-1185">Reference proteome</keyword>
<sequence>MTPWIRREIQRPGVNSGGHPQRKLMICRNSGELRHSGEEGLREGRANRASPEEEKMTLSTDGREATDRPRVRKKEEAATPRENHPTPPTLWRTPRTKREIQRPVVRSCELTQRKVISLQIRRVAV</sequence>
<protein>
    <submittedName>
        <fullName evidence="2">Uncharacterized protein</fullName>
    </submittedName>
</protein>